<evidence type="ECO:0000256" key="2">
    <source>
        <dbReference type="ARBA" id="ARBA00022741"/>
    </source>
</evidence>
<dbReference type="GO" id="GO:0003924">
    <property type="term" value="F:GTPase activity"/>
    <property type="evidence" value="ECO:0007669"/>
    <property type="project" value="InterPro"/>
</dbReference>
<dbReference type="Proteomes" id="UP001274830">
    <property type="component" value="Unassembled WGS sequence"/>
</dbReference>
<dbReference type="GO" id="GO:0046872">
    <property type="term" value="F:metal ion binding"/>
    <property type="evidence" value="ECO:0007669"/>
    <property type="project" value="UniProtKB-KW"/>
</dbReference>
<dbReference type="GO" id="GO:0005525">
    <property type="term" value="F:GTP binding"/>
    <property type="evidence" value="ECO:0007669"/>
    <property type="project" value="UniProtKB-KW"/>
</dbReference>
<evidence type="ECO:0000256" key="1">
    <source>
        <dbReference type="ARBA" id="ARBA00010290"/>
    </source>
</evidence>
<protein>
    <submittedName>
        <fullName evidence="6">Uncharacterized protein</fullName>
    </submittedName>
</protein>
<dbReference type="PROSITE" id="PS51417">
    <property type="entry name" value="ARF"/>
    <property type="match status" value="1"/>
</dbReference>
<accession>A0AAE0TRK4</accession>
<name>A0AAE0TRK4_9PEZI</name>
<dbReference type="InterPro" id="IPR006689">
    <property type="entry name" value="Small_GTPase_ARF/SAR"/>
</dbReference>
<feature type="binding site" evidence="5">
    <location>
        <position position="51"/>
    </location>
    <ligand>
        <name>Mg(2+)</name>
        <dbReference type="ChEBI" id="CHEBI:18420"/>
    </ligand>
</feature>
<dbReference type="SMART" id="SM00175">
    <property type="entry name" value="RAB"/>
    <property type="match status" value="1"/>
</dbReference>
<dbReference type="SUPFAM" id="SSF52540">
    <property type="entry name" value="P-loop containing nucleoside triphosphate hydrolases"/>
    <property type="match status" value="1"/>
</dbReference>
<proteinExistence type="inferred from homology"/>
<keyword evidence="5" id="KW-0479">Metal-binding</keyword>
<dbReference type="Gene3D" id="3.40.50.300">
    <property type="entry name" value="P-loop containing nucleotide triphosphate hydrolases"/>
    <property type="match status" value="2"/>
</dbReference>
<evidence type="ECO:0000256" key="5">
    <source>
        <dbReference type="PIRSR" id="PIRSR606689-2"/>
    </source>
</evidence>
<gene>
    <name evidence="6" type="ORF">LTR78_007970</name>
</gene>
<feature type="binding site" evidence="5">
    <location>
        <position position="33"/>
    </location>
    <ligand>
        <name>Mg(2+)</name>
        <dbReference type="ChEBI" id="CHEBI:18420"/>
    </ligand>
</feature>
<dbReference type="PANTHER" id="PTHR45732">
    <property type="entry name" value="ADP-RIBOSYLATION FACTOR-LIKE PROTEIN 8"/>
    <property type="match status" value="1"/>
</dbReference>
<dbReference type="GO" id="GO:0098852">
    <property type="term" value="C:lytic vacuole membrane"/>
    <property type="evidence" value="ECO:0007669"/>
    <property type="project" value="TreeGrafter"/>
</dbReference>
<dbReference type="AlphaFoldDB" id="A0AAE0TRK4"/>
<dbReference type="Pfam" id="PF00025">
    <property type="entry name" value="Arf"/>
    <property type="match status" value="1"/>
</dbReference>
<sequence>MGLFKRIYDWLLSLFWNTEMDITMIGLQNAGKTSLLRVLAGGEFTIDSIPTVGFNMKRVQKGHVTLKCFIVDSADKEALPVAKEELHILLEKPAMEGIPLLVLGNKSDLTDHATVDQLIEALNLKAVTHREVSCYGISAKEETNLDAVLQWLIARAQK</sequence>
<keyword evidence="2 4" id="KW-0547">Nucleotide-binding</keyword>
<evidence type="ECO:0000313" key="6">
    <source>
        <dbReference type="EMBL" id="KAK3672217.1"/>
    </source>
</evidence>
<evidence type="ECO:0000256" key="3">
    <source>
        <dbReference type="ARBA" id="ARBA00023134"/>
    </source>
</evidence>
<keyword evidence="7" id="KW-1185">Reference proteome</keyword>
<dbReference type="InterPro" id="IPR044154">
    <property type="entry name" value="Arl8a/8b"/>
</dbReference>
<dbReference type="CDD" id="cd04159">
    <property type="entry name" value="Arl10_like"/>
    <property type="match status" value="1"/>
</dbReference>
<dbReference type="EMBL" id="JAUTXT010000035">
    <property type="protein sequence ID" value="KAK3672217.1"/>
    <property type="molecule type" value="Genomic_DNA"/>
</dbReference>
<keyword evidence="5" id="KW-0460">Magnesium</keyword>
<dbReference type="GO" id="GO:0015031">
    <property type="term" value="P:protein transport"/>
    <property type="evidence" value="ECO:0007669"/>
    <property type="project" value="InterPro"/>
</dbReference>
<evidence type="ECO:0000256" key="4">
    <source>
        <dbReference type="PIRSR" id="PIRSR606689-1"/>
    </source>
</evidence>
<evidence type="ECO:0000313" key="7">
    <source>
        <dbReference type="Proteomes" id="UP001274830"/>
    </source>
</evidence>
<dbReference type="SMART" id="SM00177">
    <property type="entry name" value="ARF"/>
    <property type="match status" value="1"/>
</dbReference>
<reference evidence="6" key="1">
    <citation type="submission" date="2023-07" db="EMBL/GenBank/DDBJ databases">
        <title>Black Yeasts Isolated from many extreme environments.</title>
        <authorList>
            <person name="Coleine C."/>
            <person name="Stajich J.E."/>
            <person name="Selbmann L."/>
        </authorList>
    </citation>
    <scope>NUCLEOTIDE SEQUENCE</scope>
    <source>
        <strain evidence="6">CCFEE 5485</strain>
    </source>
</reference>
<comment type="caution">
    <text evidence="6">The sequence shown here is derived from an EMBL/GenBank/DDBJ whole genome shotgun (WGS) entry which is preliminary data.</text>
</comment>
<dbReference type="InterPro" id="IPR027417">
    <property type="entry name" value="P-loop_NTPase"/>
</dbReference>
<organism evidence="6 7">
    <name type="scientific">Recurvomyces mirabilis</name>
    <dbReference type="NCBI Taxonomy" id="574656"/>
    <lineage>
        <taxon>Eukaryota</taxon>
        <taxon>Fungi</taxon>
        <taxon>Dikarya</taxon>
        <taxon>Ascomycota</taxon>
        <taxon>Pezizomycotina</taxon>
        <taxon>Dothideomycetes</taxon>
        <taxon>Dothideomycetidae</taxon>
        <taxon>Mycosphaerellales</taxon>
        <taxon>Teratosphaeriaceae</taxon>
        <taxon>Recurvomyces</taxon>
    </lineage>
</organism>
<keyword evidence="3 4" id="KW-0342">GTP-binding</keyword>
<dbReference type="SMART" id="SM00178">
    <property type="entry name" value="SAR"/>
    <property type="match status" value="1"/>
</dbReference>
<comment type="similarity">
    <text evidence="1">Belongs to the small GTPase superfamily. Arf family.</text>
</comment>
<dbReference type="PANTHER" id="PTHR45732:SF7">
    <property type="entry name" value="ADP-RIBOSYLATION FACTOR-LIKE PROTEIN 8"/>
    <property type="match status" value="1"/>
</dbReference>
<feature type="binding site" evidence="4">
    <location>
        <begin position="105"/>
        <end position="108"/>
    </location>
    <ligand>
        <name>GTP</name>
        <dbReference type="ChEBI" id="CHEBI:37565"/>
    </ligand>
</feature>
<feature type="binding site" evidence="4">
    <location>
        <begin position="26"/>
        <end position="33"/>
    </location>
    <ligand>
        <name>GTP</name>
        <dbReference type="ChEBI" id="CHEBI:37565"/>
    </ligand>
</feature>